<dbReference type="InterPro" id="IPR036165">
    <property type="entry name" value="YefM-like_sf"/>
</dbReference>
<gene>
    <name evidence="3" type="ORF">ALP10_00194</name>
</gene>
<proteinExistence type="inferred from homology"/>
<protein>
    <recommendedName>
        <fullName evidence="2">Antitoxin</fullName>
    </recommendedName>
</protein>
<evidence type="ECO:0000256" key="2">
    <source>
        <dbReference type="RuleBase" id="RU362080"/>
    </source>
</evidence>
<dbReference type="EMBL" id="RBUT01000098">
    <property type="protein sequence ID" value="RMV47557.1"/>
    <property type="molecule type" value="Genomic_DNA"/>
</dbReference>
<dbReference type="Gene3D" id="3.40.1620.10">
    <property type="entry name" value="YefM-like domain"/>
    <property type="match status" value="1"/>
</dbReference>
<reference evidence="3 4" key="1">
    <citation type="submission" date="2018-08" db="EMBL/GenBank/DDBJ databases">
        <title>Recombination of ecologically and evolutionarily significant loci maintains genetic cohesion in the Pseudomonas syringae species complex.</title>
        <authorList>
            <person name="Dillon M."/>
            <person name="Thakur S."/>
            <person name="Almeida R.N.D."/>
            <person name="Weir B.S."/>
            <person name="Guttman D.S."/>
        </authorList>
    </citation>
    <scope>NUCLEOTIDE SEQUENCE [LARGE SCALE GENOMIC DNA]</scope>
    <source>
        <strain evidence="3 4">ICMP 3263</strain>
    </source>
</reference>
<dbReference type="Proteomes" id="UP000279173">
    <property type="component" value="Unassembled WGS sequence"/>
</dbReference>
<organism evidence="3 4">
    <name type="scientific">Pseudomonas syringae pv. helianthi</name>
    <dbReference type="NCBI Taxonomy" id="251654"/>
    <lineage>
        <taxon>Bacteria</taxon>
        <taxon>Pseudomonadati</taxon>
        <taxon>Pseudomonadota</taxon>
        <taxon>Gammaproteobacteria</taxon>
        <taxon>Pseudomonadales</taxon>
        <taxon>Pseudomonadaceae</taxon>
        <taxon>Pseudomonas</taxon>
    </lineage>
</organism>
<dbReference type="SUPFAM" id="SSF143120">
    <property type="entry name" value="YefM-like"/>
    <property type="match status" value="1"/>
</dbReference>
<dbReference type="InterPro" id="IPR006442">
    <property type="entry name" value="Antitoxin_Phd/YefM"/>
</dbReference>
<comment type="caution">
    <text evidence="3">The sequence shown here is derived from an EMBL/GenBank/DDBJ whole genome shotgun (WGS) entry which is preliminary data.</text>
</comment>
<name>A0A3M6CUP9_9PSED</name>
<sequence length="102" mass="11278">MTRLFITKTICLLILEVAHMTTTLSSREFNQDTSGAKKAANEGPVFITDRGRPAHVLLCIEDYLKLTGSAASIADMLIMPTDIDIEFEPQRAVITPRQVDLS</sequence>
<dbReference type="AlphaFoldDB" id="A0A3M6CUP9"/>
<comment type="similarity">
    <text evidence="1 2">Belongs to the phD/YefM antitoxin family.</text>
</comment>
<evidence type="ECO:0000256" key="1">
    <source>
        <dbReference type="ARBA" id="ARBA00009981"/>
    </source>
</evidence>
<comment type="function">
    <text evidence="2">Antitoxin component of a type II toxin-antitoxin (TA) system.</text>
</comment>
<evidence type="ECO:0000313" key="3">
    <source>
        <dbReference type="EMBL" id="RMV47557.1"/>
    </source>
</evidence>
<dbReference type="NCBIfam" id="TIGR01552">
    <property type="entry name" value="phd_fam"/>
    <property type="match status" value="1"/>
</dbReference>
<accession>A0A3M6CUP9</accession>
<dbReference type="Pfam" id="PF02604">
    <property type="entry name" value="PhdYeFM_antitox"/>
    <property type="match status" value="1"/>
</dbReference>
<evidence type="ECO:0000313" key="4">
    <source>
        <dbReference type="Proteomes" id="UP000279173"/>
    </source>
</evidence>